<proteinExistence type="predicted"/>
<evidence type="ECO:0008006" key="4">
    <source>
        <dbReference type="Google" id="ProtNLM"/>
    </source>
</evidence>
<keyword evidence="1" id="KW-0732">Signal</keyword>
<feature type="signal peptide" evidence="1">
    <location>
        <begin position="1"/>
        <end position="20"/>
    </location>
</feature>
<name>A0ABS4XCE0_9MICC</name>
<evidence type="ECO:0000313" key="2">
    <source>
        <dbReference type="EMBL" id="MBP2385946.1"/>
    </source>
</evidence>
<evidence type="ECO:0000313" key="3">
    <source>
        <dbReference type="Proteomes" id="UP001296993"/>
    </source>
</evidence>
<reference evidence="2 3" key="1">
    <citation type="submission" date="2021-03" db="EMBL/GenBank/DDBJ databases">
        <title>Sequencing the genomes of 1000 actinobacteria strains.</title>
        <authorList>
            <person name="Klenk H.-P."/>
        </authorList>
    </citation>
    <scope>NUCLEOTIDE SEQUENCE [LARGE SCALE GENOMIC DNA]</scope>
    <source>
        <strain evidence="2 3">DSM 15797</strain>
    </source>
</reference>
<dbReference type="Proteomes" id="UP001296993">
    <property type="component" value="Unassembled WGS sequence"/>
</dbReference>
<dbReference type="EMBL" id="JAGIOF010000001">
    <property type="protein sequence ID" value="MBP2385946.1"/>
    <property type="molecule type" value="Genomic_DNA"/>
</dbReference>
<sequence length="212" mass="22000">MTAKHKACLLMGAIAAAVLAGCPGVPDLRPGHRGTASTRTTAYAADEFRDIYRMNAALEVNPARSLADLYERSELIVLGSVIDAEAGPSYPVRLDDGTTDANGTTILTVGVDEVLAGAAANQVKVWISSTSRSANDASAALMPADQLVWYLRPSEEPGIMYATARDGIIGSTAEGKLTTVLGGLGDELFPASITTVEELADSVAAFKKKSAG</sequence>
<comment type="caution">
    <text evidence="2">The sequence shown here is derived from an EMBL/GenBank/DDBJ whole genome shotgun (WGS) entry which is preliminary data.</text>
</comment>
<protein>
    <recommendedName>
        <fullName evidence="4">Lipoprotein</fullName>
    </recommendedName>
</protein>
<dbReference type="PROSITE" id="PS51257">
    <property type="entry name" value="PROKAR_LIPOPROTEIN"/>
    <property type="match status" value="1"/>
</dbReference>
<organism evidence="2 3">
    <name type="scientific">Paeniglutamicibacter kerguelensis</name>
    <dbReference type="NCBI Taxonomy" id="254788"/>
    <lineage>
        <taxon>Bacteria</taxon>
        <taxon>Bacillati</taxon>
        <taxon>Actinomycetota</taxon>
        <taxon>Actinomycetes</taxon>
        <taxon>Micrococcales</taxon>
        <taxon>Micrococcaceae</taxon>
        <taxon>Paeniglutamicibacter</taxon>
    </lineage>
</organism>
<evidence type="ECO:0000256" key="1">
    <source>
        <dbReference type="SAM" id="SignalP"/>
    </source>
</evidence>
<gene>
    <name evidence="2" type="ORF">JOF47_001457</name>
</gene>
<accession>A0ABS4XCE0</accession>
<keyword evidence="3" id="KW-1185">Reference proteome</keyword>
<dbReference type="RefSeq" id="WP_209996929.1">
    <property type="nucleotide sequence ID" value="NZ_JAGIOF010000001.1"/>
</dbReference>
<feature type="chain" id="PRO_5047330034" description="Lipoprotein" evidence="1">
    <location>
        <begin position="21"/>
        <end position="212"/>
    </location>
</feature>